<reference evidence="1 2" key="2">
    <citation type="journal article" date="2011" name="ISME J.">
        <title>RNA-seq reveals cooperative metabolic interactions between two termite-gut spirochete species in co-culture.</title>
        <authorList>
            <person name="Rosenthal A.Z."/>
            <person name="Matson E.G."/>
            <person name="Eldar A."/>
            <person name="Leadbetter J.R."/>
        </authorList>
    </citation>
    <scope>NUCLEOTIDE SEQUENCE [LARGE SCALE GENOMIC DNA]</scope>
    <source>
        <strain evidence="2">ATCC BAA-887 / DSM 12427 / ZAS-2</strain>
    </source>
</reference>
<dbReference type="AlphaFoldDB" id="F5YKE4"/>
<reference evidence="2" key="1">
    <citation type="submission" date="2009-12" db="EMBL/GenBank/DDBJ databases">
        <title>Complete sequence of Treponema primitia strain ZAS-2.</title>
        <authorList>
            <person name="Tetu S.G."/>
            <person name="Matson E."/>
            <person name="Ren Q."/>
            <person name="Seshadri R."/>
            <person name="Elbourne L."/>
            <person name="Hassan K.A."/>
            <person name="Durkin A."/>
            <person name="Radune D."/>
            <person name="Mohamoud Y."/>
            <person name="Shay R."/>
            <person name="Jin S."/>
            <person name="Zhang X."/>
            <person name="Lucey K."/>
            <person name="Ballor N.R."/>
            <person name="Ottesen E."/>
            <person name="Rosenthal R."/>
            <person name="Allen A."/>
            <person name="Leadbetter J.R."/>
            <person name="Paulsen I.T."/>
        </authorList>
    </citation>
    <scope>NUCLEOTIDE SEQUENCE [LARGE SCALE GENOMIC DNA]</scope>
    <source>
        <strain evidence="2">ATCC BAA-887 / DSM 12427 / ZAS-2</strain>
    </source>
</reference>
<keyword evidence="2" id="KW-1185">Reference proteome</keyword>
<protein>
    <submittedName>
        <fullName evidence="1">Uncharacterized protein</fullName>
    </submittedName>
</protein>
<gene>
    <name evidence="1" type="ordered locus">TREPR_1991</name>
</gene>
<dbReference type="Proteomes" id="UP000009223">
    <property type="component" value="Chromosome"/>
</dbReference>
<dbReference type="EMBL" id="CP001843">
    <property type="protein sequence ID" value="AEF86966.1"/>
    <property type="molecule type" value="Genomic_DNA"/>
</dbReference>
<accession>F5YKE4</accession>
<dbReference type="HOGENOM" id="CLU_3141917_0_0_12"/>
<organism evidence="1 2">
    <name type="scientific">Treponema primitia (strain ATCC BAA-887 / DSM 12427 / ZAS-2)</name>
    <dbReference type="NCBI Taxonomy" id="545694"/>
    <lineage>
        <taxon>Bacteria</taxon>
        <taxon>Pseudomonadati</taxon>
        <taxon>Spirochaetota</taxon>
        <taxon>Spirochaetia</taxon>
        <taxon>Spirochaetales</taxon>
        <taxon>Treponemataceae</taxon>
        <taxon>Treponema</taxon>
    </lineage>
</organism>
<sequence>MPWIASIRYGKGRLKSVVNMRVGDALDQWYMVLKGVLWTAVKHNGREYY</sequence>
<evidence type="ECO:0000313" key="2">
    <source>
        <dbReference type="Proteomes" id="UP000009223"/>
    </source>
</evidence>
<evidence type="ECO:0000313" key="1">
    <source>
        <dbReference type="EMBL" id="AEF86966.1"/>
    </source>
</evidence>
<proteinExistence type="predicted"/>
<name>F5YKE4_TREPZ</name>
<dbReference type="KEGG" id="tpi:TREPR_1991"/>